<dbReference type="SUPFAM" id="SSF52540">
    <property type="entry name" value="P-loop containing nucleoside triphosphate hydrolases"/>
    <property type="match status" value="1"/>
</dbReference>
<dbReference type="PROSITE" id="PS51194">
    <property type="entry name" value="HELICASE_CTER"/>
    <property type="match status" value="1"/>
</dbReference>
<feature type="domain" description="Helicase C-terminal" evidence="3">
    <location>
        <begin position="62"/>
        <end position="221"/>
    </location>
</feature>
<dbReference type="EMBL" id="DS480481">
    <property type="protein sequence ID" value="EDO15108.1"/>
    <property type="molecule type" value="Genomic_DNA"/>
</dbReference>
<evidence type="ECO:0000313" key="4">
    <source>
        <dbReference type="EMBL" id="EDO15108.1"/>
    </source>
</evidence>
<reference evidence="4 5" key="1">
    <citation type="journal article" date="2007" name="Proc. Natl. Acad. Sci. U.S.A.">
        <title>Independent sorting-out of thousands of duplicated gene pairs in two yeast species descended from a whole-genome duplication.</title>
        <authorList>
            <person name="Scannell D.R."/>
            <person name="Frank A.C."/>
            <person name="Conant G.C."/>
            <person name="Byrne K.P."/>
            <person name="Woolfit M."/>
            <person name="Wolfe K.H."/>
        </authorList>
    </citation>
    <scope>NUCLEOTIDE SEQUENCE [LARGE SCALE GENOMIC DNA]</scope>
    <source>
        <strain evidence="5">ATCC 22028 / DSM 70294 / BCRC 21397 / CBS 2163 / NBRC 10782 / NRRL Y-8283 / UCD 57-17</strain>
    </source>
</reference>
<evidence type="ECO:0000256" key="1">
    <source>
        <dbReference type="ARBA" id="ARBA00012551"/>
    </source>
</evidence>
<proteinExistence type="predicted"/>
<dbReference type="GeneID" id="5543153"/>
<dbReference type="Proteomes" id="UP000000267">
    <property type="component" value="Unassembled WGS sequence"/>
</dbReference>
<organism evidence="5">
    <name type="scientific">Vanderwaltozyma polyspora (strain ATCC 22028 / DSM 70294 / BCRC 21397 / CBS 2163 / NBRC 10782 / NRRL Y-8283 / UCD 57-17)</name>
    <name type="common">Kluyveromyces polysporus</name>
    <dbReference type="NCBI Taxonomy" id="436907"/>
    <lineage>
        <taxon>Eukaryota</taxon>
        <taxon>Fungi</taxon>
        <taxon>Dikarya</taxon>
        <taxon>Ascomycota</taxon>
        <taxon>Saccharomycotina</taxon>
        <taxon>Saccharomycetes</taxon>
        <taxon>Saccharomycetales</taxon>
        <taxon>Saccharomycetaceae</taxon>
        <taxon>Vanderwaltozyma</taxon>
    </lineage>
</organism>
<dbReference type="InterPro" id="IPR027417">
    <property type="entry name" value="P-loop_NTPase"/>
</dbReference>
<evidence type="ECO:0000259" key="3">
    <source>
        <dbReference type="PROSITE" id="PS51194"/>
    </source>
</evidence>
<dbReference type="PANTHER" id="PTHR45629:SF7">
    <property type="entry name" value="DNA EXCISION REPAIR PROTEIN ERCC-6-RELATED"/>
    <property type="match status" value="1"/>
</dbReference>
<dbReference type="Gene3D" id="1.20.120.850">
    <property type="entry name" value="SWI2/SNF2 ATPases, N-terminal domain"/>
    <property type="match status" value="1"/>
</dbReference>
<dbReference type="GO" id="GO:0016787">
    <property type="term" value="F:hydrolase activity"/>
    <property type="evidence" value="ECO:0007669"/>
    <property type="project" value="UniProtKB-KW"/>
</dbReference>
<protein>
    <recommendedName>
        <fullName evidence="1">DNA helicase</fullName>
        <ecNumber evidence="1">3.6.4.12</ecNumber>
    </recommendedName>
</protein>
<dbReference type="AlphaFoldDB" id="A7TRL0"/>
<dbReference type="PANTHER" id="PTHR45629">
    <property type="entry name" value="SNF2/RAD54 FAMILY MEMBER"/>
    <property type="match status" value="1"/>
</dbReference>
<dbReference type="GO" id="GO:0007131">
    <property type="term" value="P:reciprocal meiotic recombination"/>
    <property type="evidence" value="ECO:0007669"/>
    <property type="project" value="TreeGrafter"/>
</dbReference>
<dbReference type="GO" id="GO:0000724">
    <property type="term" value="P:double-strand break repair via homologous recombination"/>
    <property type="evidence" value="ECO:0007669"/>
    <property type="project" value="TreeGrafter"/>
</dbReference>
<dbReference type="InterPro" id="IPR050496">
    <property type="entry name" value="SNF2_RAD54_helicase_repair"/>
</dbReference>
<dbReference type="EC" id="3.6.4.12" evidence="1"/>
<dbReference type="InterPro" id="IPR001650">
    <property type="entry name" value="Helicase_C-like"/>
</dbReference>
<dbReference type="Gene3D" id="3.40.50.300">
    <property type="entry name" value="P-loop containing nucleotide triphosphate hydrolases"/>
    <property type="match status" value="1"/>
</dbReference>
<dbReference type="GO" id="GO:0003678">
    <property type="term" value="F:DNA helicase activity"/>
    <property type="evidence" value="ECO:0007669"/>
    <property type="project" value="UniProtKB-EC"/>
</dbReference>
<gene>
    <name evidence="4" type="ORF">Kpol_1071p14</name>
</gene>
<keyword evidence="5" id="KW-1185">Reference proteome</keyword>
<sequence>NIDLLNLTFNSSLGLITLFKKICNSPTLISSDSYFQSKIKQSGTDSKYNREVDSGKLKVLSELLKSITQISNKEKVVIVSNYTQTLDIIEKMLHSLSLSFTRLDGSTPNRQRDSIVSLFNRSPHVFAFLLSAKSGGVGLNLIGASRLILFDNDWNPAIDLQAMSRIHRDGQKRPCFIYRLVTTGCIDEKILQRQLMKHSLSKKFLNDAENDDNNDHTKDDLFDKEDLKDLFTIQSETISNTHDLICSCEGNGKEMSFEEVDQDISADETFQDLSSFGSWTSAFEAQKMISHAEKLNEKSKTNIIKKCLVGYRHIDPNHSNVVHDDVLSRCLNVIKDDITFAFVKPSNKLEIIL</sequence>
<name>A7TRL0_VANPO</name>
<dbReference type="GO" id="GO:0015616">
    <property type="term" value="F:DNA translocase activity"/>
    <property type="evidence" value="ECO:0007669"/>
    <property type="project" value="TreeGrafter"/>
</dbReference>
<dbReference type="HOGENOM" id="CLU_033118_0_0_1"/>
<feature type="non-terminal residue" evidence="4">
    <location>
        <position position="1"/>
    </location>
</feature>
<evidence type="ECO:0000256" key="2">
    <source>
        <dbReference type="ARBA" id="ARBA00022801"/>
    </source>
</evidence>
<dbReference type="OrthoDB" id="413460at2759"/>
<evidence type="ECO:0000313" key="5">
    <source>
        <dbReference type="Proteomes" id="UP000000267"/>
    </source>
</evidence>
<dbReference type="InterPro" id="IPR049730">
    <property type="entry name" value="SNF2/RAD54-like_C"/>
</dbReference>
<keyword evidence="2" id="KW-0378">Hydrolase</keyword>
<dbReference type="RefSeq" id="XP_001642966.1">
    <property type="nucleotide sequence ID" value="XM_001642916.1"/>
</dbReference>
<dbReference type="CDD" id="cd18793">
    <property type="entry name" value="SF2_C_SNF"/>
    <property type="match status" value="1"/>
</dbReference>
<dbReference type="GO" id="GO:0005634">
    <property type="term" value="C:nucleus"/>
    <property type="evidence" value="ECO:0007669"/>
    <property type="project" value="TreeGrafter"/>
</dbReference>
<dbReference type="SMART" id="SM00490">
    <property type="entry name" value="HELICc"/>
    <property type="match status" value="1"/>
</dbReference>
<accession>A7TRL0</accession>
<dbReference type="Pfam" id="PF00271">
    <property type="entry name" value="Helicase_C"/>
    <property type="match status" value="1"/>
</dbReference>